<proteinExistence type="predicted"/>
<accession>A0A9P6TZI1</accession>
<dbReference type="GO" id="GO:0019005">
    <property type="term" value="C:SCF ubiquitin ligase complex"/>
    <property type="evidence" value="ECO:0007669"/>
    <property type="project" value="TreeGrafter"/>
</dbReference>
<evidence type="ECO:0008006" key="6">
    <source>
        <dbReference type="Google" id="ProtNLM"/>
    </source>
</evidence>
<dbReference type="InterPro" id="IPR036047">
    <property type="entry name" value="F-box-like_dom_sf"/>
</dbReference>
<dbReference type="PANTHER" id="PTHR13318">
    <property type="entry name" value="PARTNER OF PAIRED, ISOFORM B-RELATED"/>
    <property type="match status" value="1"/>
</dbReference>
<feature type="domain" description="F-box" evidence="2">
    <location>
        <begin position="64"/>
        <end position="101"/>
    </location>
</feature>
<dbReference type="OrthoDB" id="421226at2759"/>
<dbReference type="Pfam" id="PF12937">
    <property type="entry name" value="F-box-like"/>
    <property type="match status" value="1"/>
</dbReference>
<sequence length="638" mass="70758">MPALVLPHQQPVQLPASSSSTRRRSSVLLDKHVTARRRSSLALPSVPCHVLSAGKRPAFLEVSEIADQIAGYLDPRSLCSTARVSRQWHAISLRHLWRETHLDRSVPSKEGVQLIHFPTLSGFIRHLTLSGYNNPTRYPLSLAAPETLHLHSLTIEGCSELDAEALYNILDNSVNHLGHLQLLDVSCLQSNPFALSPSSSNTFKNLEQLRLVRAEGGTPALTTTLTDEVLTQSGEEQAVTTVTSIAPFTDHLIDFLRRAPALKSLTAQGIKEHGDNVEPSVISLATRPHLSLTYLDLHDSTVSGATFGRLLATCPNLVSVNLNHTNDTHFMAGMVIPKGTTALHIKTLSLHGCHFTDGHGFKELFRFASHVEKLNLACSNVDDEALAVLGHSMVGILLDLSLQGCHQITDEGIRELLAHRLGDSLQHLDIAECTELTGRGIHSVLRSCSRLVSLDISQPDILPLSMLHLEHVDEDDEDGSEGVDVQQEQEQQEVAGQHVAPLPTIADSDTALATLEAVHVPWACKDTLEWLRITKLDALERRHLQMLNEHLCDLVHLRALHIGGSKLELCVLNGLGQHSVLLRQLFIDDLAREVTMEDLPYLMTENTPHLDRLWCRHLVRYSEPWSKLRQERKSIKLW</sequence>
<evidence type="ECO:0000313" key="5">
    <source>
        <dbReference type="Proteomes" id="UP000807716"/>
    </source>
</evidence>
<feature type="region of interest" description="Disordered" evidence="1">
    <location>
        <begin position="475"/>
        <end position="497"/>
    </location>
</feature>
<dbReference type="Proteomes" id="UP000807716">
    <property type="component" value="Unassembled WGS sequence"/>
</dbReference>
<dbReference type="GO" id="GO:0031146">
    <property type="term" value="P:SCF-dependent proteasomal ubiquitin-dependent protein catabolic process"/>
    <property type="evidence" value="ECO:0007669"/>
    <property type="project" value="TreeGrafter"/>
</dbReference>
<organism evidence="4 5">
    <name type="scientific">Actinomortierella ambigua</name>
    <dbReference type="NCBI Taxonomy" id="1343610"/>
    <lineage>
        <taxon>Eukaryota</taxon>
        <taxon>Fungi</taxon>
        <taxon>Fungi incertae sedis</taxon>
        <taxon>Mucoromycota</taxon>
        <taxon>Mortierellomycotina</taxon>
        <taxon>Mortierellomycetes</taxon>
        <taxon>Mortierellales</taxon>
        <taxon>Mortierellaceae</taxon>
        <taxon>Actinomortierella</taxon>
    </lineage>
</organism>
<dbReference type="InterPro" id="IPR032675">
    <property type="entry name" value="LRR_dom_sf"/>
</dbReference>
<dbReference type="InterPro" id="IPR006553">
    <property type="entry name" value="Leu-rich_rpt_Cys-con_subtyp"/>
</dbReference>
<gene>
    <name evidence="4" type="ORF">DFQ27_007525</name>
</gene>
<feature type="compositionally biased region" description="Low complexity" evidence="1">
    <location>
        <begin position="482"/>
        <end position="497"/>
    </location>
</feature>
<evidence type="ECO:0000259" key="3">
    <source>
        <dbReference type="Pfam" id="PF25372"/>
    </source>
</evidence>
<evidence type="ECO:0000313" key="4">
    <source>
        <dbReference type="EMBL" id="KAG0253241.1"/>
    </source>
</evidence>
<dbReference type="PANTHER" id="PTHR13318:SF95">
    <property type="entry name" value="F-BOX PROTEIN YLR352W"/>
    <property type="match status" value="1"/>
</dbReference>
<dbReference type="EMBL" id="JAAAJB010000598">
    <property type="protein sequence ID" value="KAG0253241.1"/>
    <property type="molecule type" value="Genomic_DNA"/>
</dbReference>
<feature type="domain" description="F-box/LRR-repeat protein 15-like leucin rich repeat" evidence="3">
    <location>
        <begin position="303"/>
        <end position="456"/>
    </location>
</feature>
<name>A0A9P6TZI1_9FUNG</name>
<reference evidence="4" key="1">
    <citation type="journal article" date="2020" name="Fungal Divers.">
        <title>Resolving the Mortierellaceae phylogeny through synthesis of multi-gene phylogenetics and phylogenomics.</title>
        <authorList>
            <person name="Vandepol N."/>
            <person name="Liber J."/>
            <person name="Desiro A."/>
            <person name="Na H."/>
            <person name="Kennedy M."/>
            <person name="Barry K."/>
            <person name="Grigoriev I.V."/>
            <person name="Miller A.N."/>
            <person name="O'Donnell K."/>
            <person name="Stajich J.E."/>
            <person name="Bonito G."/>
        </authorList>
    </citation>
    <scope>NUCLEOTIDE SEQUENCE</scope>
    <source>
        <strain evidence="4">BC1065</strain>
    </source>
</reference>
<evidence type="ECO:0000256" key="1">
    <source>
        <dbReference type="SAM" id="MobiDB-lite"/>
    </source>
</evidence>
<keyword evidence="5" id="KW-1185">Reference proteome</keyword>
<dbReference type="InterPro" id="IPR057207">
    <property type="entry name" value="FBXL15_LRR"/>
</dbReference>
<protein>
    <recommendedName>
        <fullName evidence="6">F-box domain-containing protein</fullName>
    </recommendedName>
</protein>
<dbReference type="SMART" id="SM00367">
    <property type="entry name" value="LRR_CC"/>
    <property type="match status" value="5"/>
</dbReference>
<dbReference type="Gene3D" id="3.80.10.10">
    <property type="entry name" value="Ribonuclease Inhibitor"/>
    <property type="match status" value="1"/>
</dbReference>
<comment type="caution">
    <text evidence="4">The sequence shown here is derived from an EMBL/GenBank/DDBJ whole genome shotgun (WGS) entry which is preliminary data.</text>
</comment>
<dbReference type="InterPro" id="IPR001810">
    <property type="entry name" value="F-box_dom"/>
</dbReference>
<dbReference type="SUPFAM" id="SSF81383">
    <property type="entry name" value="F-box domain"/>
    <property type="match status" value="1"/>
</dbReference>
<dbReference type="SUPFAM" id="SSF52047">
    <property type="entry name" value="RNI-like"/>
    <property type="match status" value="1"/>
</dbReference>
<dbReference type="AlphaFoldDB" id="A0A9P6TZI1"/>
<evidence type="ECO:0000259" key="2">
    <source>
        <dbReference type="Pfam" id="PF12937"/>
    </source>
</evidence>
<dbReference type="Pfam" id="PF25372">
    <property type="entry name" value="DUF7885"/>
    <property type="match status" value="1"/>
</dbReference>
<dbReference type="Gene3D" id="1.20.1280.50">
    <property type="match status" value="1"/>
</dbReference>